<dbReference type="RefSeq" id="WP_212819959.1">
    <property type="nucleotide sequence ID" value="NZ_AP023415.1"/>
</dbReference>
<feature type="transmembrane region" description="Helical" evidence="1">
    <location>
        <begin position="49"/>
        <end position="70"/>
    </location>
</feature>
<keyword evidence="1" id="KW-0812">Transmembrane</keyword>
<dbReference type="KEGG" id="vfa:MM35RIKEN_10930"/>
<dbReference type="EMBL" id="AP023415">
    <property type="protein sequence ID" value="BCK78901.1"/>
    <property type="molecule type" value="Genomic_DNA"/>
</dbReference>
<organism evidence="2 3">
    <name type="scientific">Vescimonas fastidiosa</name>
    <dbReference type="NCBI Taxonomy" id="2714353"/>
    <lineage>
        <taxon>Bacteria</taxon>
        <taxon>Bacillati</taxon>
        <taxon>Bacillota</taxon>
        <taxon>Clostridia</taxon>
        <taxon>Eubacteriales</taxon>
        <taxon>Oscillospiraceae</taxon>
        <taxon>Vescimonas</taxon>
    </lineage>
</organism>
<evidence type="ECO:0000313" key="3">
    <source>
        <dbReference type="Proteomes" id="UP000681343"/>
    </source>
</evidence>
<evidence type="ECO:0000313" key="2">
    <source>
        <dbReference type="EMBL" id="BCK78901.1"/>
    </source>
</evidence>
<keyword evidence="3" id="KW-1185">Reference proteome</keyword>
<protein>
    <submittedName>
        <fullName evidence="2">Uncharacterized protein</fullName>
    </submittedName>
</protein>
<accession>A0A810Q0D2</accession>
<gene>
    <name evidence="2" type="ORF">MM35RIKEN_10930</name>
</gene>
<sequence length="165" mass="18810">MHTKSEKWDYVITGKPYGIMRMVIVGVIAAFFIVLTIDQLQPGPNKMPFIALAFGGIATLMSVTFVRLIVRYFYYKICIGPKGFYFKTNPFNGKYYEYTEIERCGRGTIKVHHAATLAAPAQVSRQFFHFTDHSGKKHEAILEGTLNEDEITILISRINHAQKEN</sequence>
<proteinExistence type="predicted"/>
<reference evidence="2" key="1">
    <citation type="submission" date="2020-09" db="EMBL/GenBank/DDBJ databases">
        <title>New species isolated from human feces.</title>
        <authorList>
            <person name="Kitahara M."/>
            <person name="Shigeno Y."/>
            <person name="Shime M."/>
            <person name="Matsumoto Y."/>
            <person name="Nakamura S."/>
            <person name="Motooka D."/>
            <person name="Fukuoka S."/>
            <person name="Nishikawa H."/>
            <person name="Benno Y."/>
        </authorList>
    </citation>
    <scope>NUCLEOTIDE SEQUENCE</scope>
    <source>
        <strain evidence="2">MM35</strain>
    </source>
</reference>
<evidence type="ECO:0000256" key="1">
    <source>
        <dbReference type="SAM" id="Phobius"/>
    </source>
</evidence>
<name>A0A810Q0D2_9FIRM</name>
<dbReference type="AlphaFoldDB" id="A0A810Q0D2"/>
<keyword evidence="1" id="KW-1133">Transmembrane helix</keyword>
<dbReference type="Proteomes" id="UP000681343">
    <property type="component" value="Chromosome"/>
</dbReference>
<feature type="transmembrane region" description="Helical" evidence="1">
    <location>
        <begin position="20"/>
        <end position="37"/>
    </location>
</feature>
<keyword evidence="1" id="KW-0472">Membrane</keyword>